<feature type="non-terminal residue" evidence="7">
    <location>
        <position position="1"/>
    </location>
</feature>
<feature type="transmembrane region" description="Helical" evidence="6">
    <location>
        <begin position="84"/>
        <end position="109"/>
    </location>
</feature>
<evidence type="ECO:0000313" key="7">
    <source>
        <dbReference type="EMBL" id="ORC90303.1"/>
    </source>
</evidence>
<accession>A0A1X0P0R7</accession>
<feature type="transmembrane region" description="Helical" evidence="6">
    <location>
        <begin position="22"/>
        <end position="44"/>
    </location>
</feature>
<feature type="transmembrane region" description="Helical" evidence="6">
    <location>
        <begin position="50"/>
        <end position="72"/>
    </location>
</feature>
<dbReference type="InterPro" id="IPR039309">
    <property type="entry name" value="BT1"/>
</dbReference>
<evidence type="ECO:0000256" key="1">
    <source>
        <dbReference type="ARBA" id="ARBA00004141"/>
    </source>
</evidence>
<comment type="caution">
    <text evidence="7">The sequence shown here is derived from an EMBL/GenBank/DDBJ whole genome shotgun (WGS) entry which is preliminary data.</text>
</comment>
<dbReference type="AlphaFoldDB" id="A0A1X0P0R7"/>
<evidence type="ECO:0000256" key="2">
    <source>
        <dbReference type="ARBA" id="ARBA00022448"/>
    </source>
</evidence>
<feature type="transmembrane region" description="Helical" evidence="6">
    <location>
        <begin position="115"/>
        <end position="136"/>
    </location>
</feature>
<keyword evidence="3 6" id="KW-0812">Transmembrane</keyword>
<dbReference type="GeneID" id="39983746"/>
<evidence type="ECO:0000313" key="8">
    <source>
        <dbReference type="Proteomes" id="UP000192257"/>
    </source>
</evidence>
<keyword evidence="8" id="KW-1185">Reference proteome</keyword>
<sequence>VMACCVIAMAVVSIVGTKTHRLYTVIAVSVVHCCFNFYALPLIIAKANLFSFLQLTFMLRFPGAISTFYTAGPDCVPGGPHFSLTFYQTVAGVIGVVAAICGIVMFNYIFSKRTYWMTFIVTTLLLVMSSFFDLIIVMRWNKPRVTDYVVFILG</sequence>
<gene>
    <name evidence="7" type="ORF">TM35_000081010</name>
</gene>
<evidence type="ECO:0000256" key="5">
    <source>
        <dbReference type="ARBA" id="ARBA00023136"/>
    </source>
</evidence>
<dbReference type="OrthoDB" id="246838at2759"/>
<name>A0A1X0P0R7_9TRYP</name>
<evidence type="ECO:0000256" key="6">
    <source>
        <dbReference type="SAM" id="Phobius"/>
    </source>
</evidence>
<dbReference type="VEuPathDB" id="TriTrypDB:TM35_000081010"/>
<dbReference type="Proteomes" id="UP000192257">
    <property type="component" value="Unassembled WGS sequence"/>
</dbReference>
<evidence type="ECO:0000256" key="4">
    <source>
        <dbReference type="ARBA" id="ARBA00022989"/>
    </source>
</evidence>
<dbReference type="RefSeq" id="XP_028884369.1">
    <property type="nucleotide sequence ID" value="XM_029023966.1"/>
</dbReference>
<evidence type="ECO:0000256" key="3">
    <source>
        <dbReference type="ARBA" id="ARBA00022692"/>
    </source>
</evidence>
<dbReference type="EMBL" id="NBCO01000008">
    <property type="protein sequence ID" value="ORC90303.1"/>
    <property type="molecule type" value="Genomic_DNA"/>
</dbReference>
<organism evidence="7 8">
    <name type="scientific">Trypanosoma theileri</name>
    <dbReference type="NCBI Taxonomy" id="67003"/>
    <lineage>
        <taxon>Eukaryota</taxon>
        <taxon>Discoba</taxon>
        <taxon>Euglenozoa</taxon>
        <taxon>Kinetoplastea</taxon>
        <taxon>Metakinetoplastina</taxon>
        <taxon>Trypanosomatida</taxon>
        <taxon>Trypanosomatidae</taxon>
        <taxon>Trypanosoma</taxon>
    </lineage>
</organism>
<comment type="subcellular location">
    <subcellularLocation>
        <location evidence="1">Membrane</location>
        <topology evidence="1">Multi-pass membrane protein</topology>
    </subcellularLocation>
</comment>
<dbReference type="Pfam" id="PF03092">
    <property type="entry name" value="BT1"/>
    <property type="match status" value="1"/>
</dbReference>
<keyword evidence="5 6" id="KW-0472">Membrane</keyword>
<keyword evidence="4 6" id="KW-1133">Transmembrane helix</keyword>
<proteinExistence type="predicted"/>
<dbReference type="GO" id="GO:0016020">
    <property type="term" value="C:membrane"/>
    <property type="evidence" value="ECO:0007669"/>
    <property type="project" value="UniProtKB-SubCell"/>
</dbReference>
<keyword evidence="2" id="KW-0813">Transport</keyword>
<protein>
    <submittedName>
        <fullName evidence="7">Pteridine transporter</fullName>
    </submittedName>
</protein>
<feature type="non-terminal residue" evidence="7">
    <location>
        <position position="154"/>
    </location>
</feature>
<reference evidence="7 8" key="1">
    <citation type="submission" date="2017-03" db="EMBL/GenBank/DDBJ databases">
        <title>An alternative strategy for trypanosome survival in the mammalian bloodstream revealed through genome and transcriptome analysis of the ubiquitous bovine parasite Trypanosoma (Megatrypanum) theileri.</title>
        <authorList>
            <person name="Kelly S."/>
            <person name="Ivens A."/>
            <person name="Mott A."/>
            <person name="O'Neill E."/>
            <person name="Emms D."/>
            <person name="Macleod O."/>
            <person name="Voorheis P."/>
            <person name="Matthews J."/>
            <person name="Matthews K."/>
            <person name="Carrington M."/>
        </authorList>
    </citation>
    <scope>NUCLEOTIDE SEQUENCE [LARGE SCALE GENOMIC DNA]</scope>
    <source>
        <strain evidence="7">Edinburgh</strain>
    </source>
</reference>
<dbReference type="STRING" id="67003.A0A1X0P0R7"/>